<feature type="signal peptide" evidence="1">
    <location>
        <begin position="1"/>
        <end position="19"/>
    </location>
</feature>
<name>A0A0G2F438_9PEZI</name>
<gene>
    <name evidence="2" type="ORF">UCDDA912_g10549</name>
</gene>
<proteinExistence type="predicted"/>
<evidence type="ECO:0000256" key="1">
    <source>
        <dbReference type="SAM" id="SignalP"/>
    </source>
</evidence>
<feature type="chain" id="PRO_5002543807" evidence="1">
    <location>
        <begin position="20"/>
        <end position="212"/>
    </location>
</feature>
<dbReference type="Proteomes" id="UP000034680">
    <property type="component" value="Unassembled WGS sequence"/>
</dbReference>
<keyword evidence="3" id="KW-1185">Reference proteome</keyword>
<evidence type="ECO:0000313" key="3">
    <source>
        <dbReference type="Proteomes" id="UP000034680"/>
    </source>
</evidence>
<evidence type="ECO:0000313" key="2">
    <source>
        <dbReference type="EMBL" id="KKY29527.1"/>
    </source>
</evidence>
<reference evidence="2 3" key="2">
    <citation type="submission" date="2015-05" db="EMBL/GenBank/DDBJ databases">
        <authorList>
            <person name="Morales-Cruz A."/>
            <person name="Amrine K.C."/>
            <person name="Cantu D."/>
        </authorList>
    </citation>
    <scope>NUCLEOTIDE SEQUENCE [LARGE SCALE GENOMIC DNA]</scope>
    <source>
        <strain evidence="2">DA912</strain>
    </source>
</reference>
<dbReference type="OrthoDB" id="5216953at2759"/>
<sequence>MKLIAILLVPFILSTPALCQVRMKLANVGTLAFDCGRMPEVCKNMCFGVHCRGGKYGKTFTYDPNGNIVARQNNSQGGTLAAFINAKTQFIKNTPPFLYDIAFTNAGKFVGKALAPKGGKWVTPFRRREMDLVPSTFHQYMSKSGELVTSARRMEAGQKLYHAKIDPVKEAATLENPDENARNAFLANPDNYEVVEDEVVRPVTREEAATLA</sequence>
<accession>A0A0G2F438</accession>
<organism evidence="2 3">
    <name type="scientific">Diaporthe ampelina</name>
    <dbReference type="NCBI Taxonomy" id="1214573"/>
    <lineage>
        <taxon>Eukaryota</taxon>
        <taxon>Fungi</taxon>
        <taxon>Dikarya</taxon>
        <taxon>Ascomycota</taxon>
        <taxon>Pezizomycotina</taxon>
        <taxon>Sordariomycetes</taxon>
        <taxon>Sordariomycetidae</taxon>
        <taxon>Diaporthales</taxon>
        <taxon>Diaporthaceae</taxon>
        <taxon>Diaporthe</taxon>
    </lineage>
</organism>
<dbReference type="AlphaFoldDB" id="A0A0G2F438"/>
<reference evidence="2 3" key="1">
    <citation type="submission" date="2015-05" db="EMBL/GenBank/DDBJ databases">
        <title>Distinctive expansion of gene families associated with plant cell wall degradation and secondary metabolism in the genomes of grapevine trunk pathogens.</title>
        <authorList>
            <person name="Lawrence D.P."/>
            <person name="Travadon R."/>
            <person name="Rolshausen P.E."/>
            <person name="Baumgartner K."/>
        </authorList>
    </citation>
    <scope>NUCLEOTIDE SEQUENCE [LARGE SCALE GENOMIC DNA]</scope>
    <source>
        <strain evidence="2">DA912</strain>
    </source>
</reference>
<dbReference type="EMBL" id="LCUC01000698">
    <property type="protein sequence ID" value="KKY29527.1"/>
    <property type="molecule type" value="Genomic_DNA"/>
</dbReference>
<keyword evidence="1" id="KW-0732">Signal</keyword>
<protein>
    <submittedName>
        <fullName evidence="2">Uncharacterized protein</fullName>
    </submittedName>
</protein>
<comment type="caution">
    <text evidence="2">The sequence shown here is derived from an EMBL/GenBank/DDBJ whole genome shotgun (WGS) entry which is preliminary data.</text>
</comment>